<evidence type="ECO:0000313" key="2">
    <source>
        <dbReference type="Proteomes" id="UP000249061"/>
    </source>
</evidence>
<dbReference type="AlphaFoldDB" id="A0A2W5UZ66"/>
<gene>
    <name evidence="1" type="ORF">DI536_24560</name>
</gene>
<accession>A0A2W5UZ66</accession>
<organism evidence="1 2">
    <name type="scientific">Archangium gephyra</name>
    <dbReference type="NCBI Taxonomy" id="48"/>
    <lineage>
        <taxon>Bacteria</taxon>
        <taxon>Pseudomonadati</taxon>
        <taxon>Myxococcota</taxon>
        <taxon>Myxococcia</taxon>
        <taxon>Myxococcales</taxon>
        <taxon>Cystobacterineae</taxon>
        <taxon>Archangiaceae</taxon>
        <taxon>Archangium</taxon>
    </lineage>
</organism>
<reference evidence="1 2" key="1">
    <citation type="submission" date="2017-08" db="EMBL/GenBank/DDBJ databases">
        <title>Infants hospitalized years apart are colonized by the same room-sourced microbial strains.</title>
        <authorList>
            <person name="Brooks B."/>
            <person name="Olm M.R."/>
            <person name="Firek B.A."/>
            <person name="Baker R."/>
            <person name="Thomas B.C."/>
            <person name="Morowitz M.J."/>
            <person name="Banfield J.F."/>
        </authorList>
    </citation>
    <scope>NUCLEOTIDE SEQUENCE [LARGE SCALE GENOMIC DNA]</scope>
    <source>
        <strain evidence="1">S2_003_000_R2_14</strain>
    </source>
</reference>
<dbReference type="EMBL" id="QFQP01000024">
    <property type="protein sequence ID" value="PZR08674.1"/>
    <property type="molecule type" value="Genomic_DNA"/>
</dbReference>
<protein>
    <submittedName>
        <fullName evidence="1">Uncharacterized protein</fullName>
    </submittedName>
</protein>
<name>A0A2W5UZ66_9BACT</name>
<sequence>MRDVTSEQIFENIAASPEDPLVWQVLADYLLETGDEGAALARVQLELFKGLSNPELIGELAQAMATRRRFAFEAYEGNSFISRCGFLVRLELSARLSPALMSDVLASRQARTLHHLRFVDDSATYTHRTFGDDGRLLPTSAPPPVRRLRGALEVVTPYLRRCSVDYGARAAPLTMVEHAEVLSALIERLPASVERVDLALTKQPDLAALIRLARRVKVLNLDGTRLFEASQLLDAAPDTDIILGGTGLSPAQVEHPRAKWLADDAVAWLEHETTGVVSPLTPSKAHPGYDAPSLGTLAAPLSLQFGGEWKLGRHAVSDGATVGEYVLRLR</sequence>
<evidence type="ECO:0000313" key="1">
    <source>
        <dbReference type="EMBL" id="PZR08674.1"/>
    </source>
</evidence>
<comment type="caution">
    <text evidence="1">The sequence shown here is derived from an EMBL/GenBank/DDBJ whole genome shotgun (WGS) entry which is preliminary data.</text>
</comment>
<dbReference type="Proteomes" id="UP000249061">
    <property type="component" value="Unassembled WGS sequence"/>
</dbReference>
<proteinExistence type="predicted"/>